<organism evidence="1 2">
    <name type="scientific">Marssonina brunnea f. sp. multigermtubi (strain MB_m1)</name>
    <name type="common">Marssonina leaf spot fungus</name>
    <dbReference type="NCBI Taxonomy" id="1072389"/>
    <lineage>
        <taxon>Eukaryota</taxon>
        <taxon>Fungi</taxon>
        <taxon>Dikarya</taxon>
        <taxon>Ascomycota</taxon>
        <taxon>Pezizomycotina</taxon>
        <taxon>Leotiomycetes</taxon>
        <taxon>Helotiales</taxon>
        <taxon>Drepanopezizaceae</taxon>
        <taxon>Drepanopeziza</taxon>
    </lineage>
</organism>
<gene>
    <name evidence="1" type="ORF">MBM_01483</name>
</gene>
<protein>
    <submittedName>
        <fullName evidence="1">Uncharacterized protein</fullName>
    </submittedName>
</protein>
<dbReference type="KEGG" id="mbe:MBM_01483"/>
<dbReference type="Proteomes" id="UP000006753">
    <property type="component" value="Unassembled WGS sequence"/>
</dbReference>
<keyword evidence="2" id="KW-1185">Reference proteome</keyword>
<reference evidence="1 2" key="1">
    <citation type="journal article" date="2012" name="BMC Genomics">
        <title>Sequencing the genome of Marssonina brunnea reveals fungus-poplar co-evolution.</title>
        <authorList>
            <person name="Zhu S."/>
            <person name="Cao Y.-Z."/>
            <person name="Jiang C."/>
            <person name="Tan B.-Y."/>
            <person name="Wang Z."/>
            <person name="Feng S."/>
            <person name="Zhang L."/>
            <person name="Su X.-H."/>
            <person name="Brejova B."/>
            <person name="Vinar T."/>
            <person name="Xu M."/>
            <person name="Wang M.-X."/>
            <person name="Zhang S.-G."/>
            <person name="Huang M.-R."/>
            <person name="Wu R."/>
            <person name="Zhou Y."/>
        </authorList>
    </citation>
    <scope>NUCLEOTIDE SEQUENCE [LARGE SCALE GENOMIC DNA]</scope>
    <source>
        <strain evidence="1 2">MB_m1</strain>
    </source>
</reference>
<dbReference type="InParanoid" id="K1X6U1"/>
<sequence length="100" mass="11075">MCQQKFIFAGCTHTTIHSMSCESDLACTKVIDRDIKISGLCPKCDEEKHECKGKKECSCNCFVCRLHLGGLISALTKIDPEKITAHNKVTGGFINIREGR</sequence>
<evidence type="ECO:0000313" key="1">
    <source>
        <dbReference type="EMBL" id="EKD20801.1"/>
    </source>
</evidence>
<proteinExistence type="predicted"/>
<dbReference type="AlphaFoldDB" id="K1X6U1"/>
<dbReference type="HOGENOM" id="CLU_2306691_0_0_1"/>
<name>K1X6U1_MARBU</name>
<dbReference type="EMBL" id="JH921429">
    <property type="protein sequence ID" value="EKD20801.1"/>
    <property type="molecule type" value="Genomic_DNA"/>
</dbReference>
<accession>K1X6U1</accession>
<evidence type="ECO:0000313" key="2">
    <source>
        <dbReference type="Proteomes" id="UP000006753"/>
    </source>
</evidence>